<dbReference type="AlphaFoldDB" id="A0A552U7W4"/>
<dbReference type="Proteomes" id="UP000317894">
    <property type="component" value="Unassembled WGS sequence"/>
</dbReference>
<keyword evidence="2" id="KW-1185">Reference proteome</keyword>
<evidence type="ECO:0000313" key="2">
    <source>
        <dbReference type="Proteomes" id="UP000317894"/>
    </source>
</evidence>
<reference evidence="1 2" key="1">
    <citation type="submission" date="2019-07" db="EMBL/GenBank/DDBJ databases">
        <title>Novel species isolated from glacier.</title>
        <authorList>
            <person name="Liu Q."/>
            <person name="Xin Y.-H."/>
        </authorList>
    </citation>
    <scope>NUCLEOTIDE SEQUENCE [LARGE SCALE GENOMIC DNA]</scope>
    <source>
        <strain evidence="1 2">LB1R16</strain>
    </source>
</reference>
<sequence>MTREGARAALNAAVARLVARAAAERWPIRADHCFLRIGYDNAVGAKWDTVVKAPAWRNLPVDRIEAAAAVLGQIEAEGRVALDALNAASLGYRGKLRP</sequence>
<protein>
    <submittedName>
        <fullName evidence="1">GCN5-related N-acetyltransferase</fullName>
    </submittedName>
</protein>
<comment type="caution">
    <text evidence="1">The sequence shown here is derived from an EMBL/GenBank/DDBJ whole genome shotgun (WGS) entry which is preliminary data.</text>
</comment>
<dbReference type="EMBL" id="VJWA01000002">
    <property type="protein sequence ID" value="TRW14310.1"/>
    <property type="molecule type" value="Genomic_DNA"/>
</dbReference>
<name>A0A552U7W4_9SPHN</name>
<dbReference type="OrthoDB" id="281270at2"/>
<organism evidence="1 2">
    <name type="scientific">Glacieibacterium frigidum</name>
    <dbReference type="NCBI Taxonomy" id="2593303"/>
    <lineage>
        <taxon>Bacteria</taxon>
        <taxon>Pseudomonadati</taxon>
        <taxon>Pseudomonadota</taxon>
        <taxon>Alphaproteobacteria</taxon>
        <taxon>Sphingomonadales</taxon>
        <taxon>Sphingosinicellaceae</taxon>
        <taxon>Glacieibacterium</taxon>
    </lineage>
</organism>
<dbReference type="RefSeq" id="WP_144237515.1">
    <property type="nucleotide sequence ID" value="NZ_VJWA01000002.1"/>
</dbReference>
<evidence type="ECO:0000313" key="1">
    <source>
        <dbReference type="EMBL" id="TRW14310.1"/>
    </source>
</evidence>
<dbReference type="GO" id="GO:0016740">
    <property type="term" value="F:transferase activity"/>
    <property type="evidence" value="ECO:0007669"/>
    <property type="project" value="UniProtKB-KW"/>
</dbReference>
<proteinExistence type="predicted"/>
<gene>
    <name evidence="1" type="ORF">FMM06_11390</name>
</gene>
<keyword evidence="1" id="KW-0808">Transferase</keyword>
<accession>A0A552U7W4</accession>